<dbReference type="PANTHER" id="PTHR17630:SF44">
    <property type="entry name" value="PROTEIN AIM2"/>
    <property type="match status" value="1"/>
</dbReference>
<sequence>MRVSSSILALLSFGTLIEGSSAEATKCPVDDVSVIAHTGDSVGREEVHDGVNLYITGNVTDTAVLYLTDVFGINLTENRLLADSFGRAGFLTVAPDLFNGTPSPIDMNEPGFNITEFLAEHGPEITDPLIDVAIKYLQGTAGVSKIVATGYCFGGRYAFRYVAEGKGADAAFAAHPSLLEDAEVMAIEGPTAMAAAENDTMMPPERRHEITALLGNTTQPFNVALYSGTSHGFGVRANVSDPQQKFGKESAFFQAVRWFENWA</sequence>
<proteinExistence type="predicted"/>
<dbReference type="PANTHER" id="PTHR17630">
    <property type="entry name" value="DIENELACTONE HYDROLASE"/>
    <property type="match status" value="1"/>
</dbReference>
<dbReference type="Gene3D" id="3.40.50.1820">
    <property type="entry name" value="alpha/beta hydrolase"/>
    <property type="match status" value="1"/>
</dbReference>
<feature type="chain" id="PRO_5045359895" evidence="1">
    <location>
        <begin position="23"/>
        <end position="263"/>
    </location>
</feature>
<dbReference type="InterPro" id="IPR002925">
    <property type="entry name" value="Dienelactn_hydro"/>
</dbReference>
<evidence type="ECO:0000256" key="1">
    <source>
        <dbReference type="SAM" id="SignalP"/>
    </source>
</evidence>
<evidence type="ECO:0000313" key="3">
    <source>
        <dbReference type="EMBL" id="KAK9413373.1"/>
    </source>
</evidence>
<evidence type="ECO:0000313" key="4">
    <source>
        <dbReference type="Proteomes" id="UP001408356"/>
    </source>
</evidence>
<keyword evidence="1" id="KW-0732">Signal</keyword>
<comment type="caution">
    <text evidence="3">The sequence shown here is derived from an EMBL/GenBank/DDBJ whole genome shotgun (WGS) entry which is preliminary data.</text>
</comment>
<dbReference type="SUPFAM" id="SSF53474">
    <property type="entry name" value="alpha/beta-Hydrolases"/>
    <property type="match status" value="1"/>
</dbReference>
<dbReference type="EMBL" id="JARVKF010000440">
    <property type="protein sequence ID" value="KAK9413373.1"/>
    <property type="molecule type" value="Genomic_DNA"/>
</dbReference>
<dbReference type="Pfam" id="PF01738">
    <property type="entry name" value="DLH"/>
    <property type="match status" value="1"/>
</dbReference>
<name>A0ABR2UFI6_9PEZI</name>
<dbReference type="GO" id="GO:0016787">
    <property type="term" value="F:hydrolase activity"/>
    <property type="evidence" value="ECO:0007669"/>
    <property type="project" value="UniProtKB-KW"/>
</dbReference>
<organism evidence="3 4">
    <name type="scientific">Seiridium unicorne</name>
    <dbReference type="NCBI Taxonomy" id="138068"/>
    <lineage>
        <taxon>Eukaryota</taxon>
        <taxon>Fungi</taxon>
        <taxon>Dikarya</taxon>
        <taxon>Ascomycota</taxon>
        <taxon>Pezizomycotina</taxon>
        <taxon>Sordariomycetes</taxon>
        <taxon>Xylariomycetidae</taxon>
        <taxon>Amphisphaeriales</taxon>
        <taxon>Sporocadaceae</taxon>
        <taxon>Seiridium</taxon>
    </lineage>
</organism>
<dbReference type="Proteomes" id="UP001408356">
    <property type="component" value="Unassembled WGS sequence"/>
</dbReference>
<keyword evidence="4" id="KW-1185">Reference proteome</keyword>
<reference evidence="3 4" key="1">
    <citation type="journal article" date="2024" name="J. Plant Pathol.">
        <title>Sequence and assembly of the genome of Seiridium unicorne, isolate CBS 538.82, causal agent of cypress canker disease.</title>
        <authorList>
            <person name="Scali E."/>
            <person name="Rocca G.D."/>
            <person name="Danti R."/>
            <person name="Garbelotto M."/>
            <person name="Barberini S."/>
            <person name="Baroncelli R."/>
            <person name="Emiliani G."/>
        </authorList>
    </citation>
    <scope>NUCLEOTIDE SEQUENCE [LARGE SCALE GENOMIC DNA]</scope>
    <source>
        <strain evidence="3 4">BM-138-508</strain>
    </source>
</reference>
<gene>
    <name evidence="3" type="ORF">SUNI508_02572</name>
</gene>
<feature type="signal peptide" evidence="1">
    <location>
        <begin position="1"/>
        <end position="22"/>
    </location>
</feature>
<protein>
    <submittedName>
        <fullName evidence="3">Dienelactone hydrolase domain-containing protein</fullName>
    </submittedName>
</protein>
<evidence type="ECO:0000259" key="2">
    <source>
        <dbReference type="Pfam" id="PF01738"/>
    </source>
</evidence>
<keyword evidence="3" id="KW-0378">Hydrolase</keyword>
<feature type="domain" description="Dienelactone hydrolase" evidence="2">
    <location>
        <begin position="59"/>
        <end position="261"/>
    </location>
</feature>
<accession>A0ABR2UFI6</accession>
<dbReference type="InterPro" id="IPR029058">
    <property type="entry name" value="AB_hydrolase_fold"/>
</dbReference>